<reference evidence="5" key="1">
    <citation type="submission" date="2023-10" db="EMBL/GenBank/DDBJ databases">
        <authorList>
            <person name="Noh H."/>
        </authorList>
    </citation>
    <scope>NUCLEOTIDE SEQUENCE</scope>
    <source>
        <strain evidence="5">DUCC4014</strain>
    </source>
</reference>
<dbReference type="GeneID" id="87803593"/>
<gene>
    <name evidence="5" type="ORF">LOC62_01G000334</name>
</gene>
<protein>
    <recommendedName>
        <fullName evidence="4">STM1-like N-terminal domain-containing protein</fullName>
    </recommendedName>
</protein>
<feature type="compositionally biased region" description="Gly residues" evidence="3">
    <location>
        <begin position="122"/>
        <end position="140"/>
    </location>
</feature>
<dbReference type="GO" id="GO:0005634">
    <property type="term" value="C:nucleus"/>
    <property type="evidence" value="ECO:0007669"/>
    <property type="project" value="TreeGrafter"/>
</dbReference>
<feature type="domain" description="STM1-like N-terminal" evidence="4">
    <location>
        <begin position="3"/>
        <end position="58"/>
    </location>
</feature>
<feature type="compositionally biased region" description="Low complexity" evidence="3">
    <location>
        <begin position="25"/>
        <end position="48"/>
    </location>
</feature>
<dbReference type="RefSeq" id="XP_062622743.1">
    <property type="nucleotide sequence ID" value="XM_062766759.1"/>
</dbReference>
<dbReference type="Gene3D" id="6.10.140.1040">
    <property type="match status" value="1"/>
</dbReference>
<accession>A0AAF0Y341</accession>
<feature type="compositionally biased region" description="Low complexity" evidence="3">
    <location>
        <begin position="55"/>
        <end position="64"/>
    </location>
</feature>
<name>A0AAF0Y341_9TREE</name>
<feature type="compositionally biased region" description="Basic and acidic residues" evidence="3">
    <location>
        <begin position="66"/>
        <end position="107"/>
    </location>
</feature>
<sequence length="330" mass="33890">MSVVSKNPFDLLGDDGEERAPSPAPKAGAAKATPAPASAQPKVVPGAAPKGGRGARYPARGGPRNVYREERPAEGGEGFEGERVAPPKKDHQGRDRHTKGPREDRTHTGPRSRAPGAAGARGPKGGARGGRAAGGAGGAQGDKKAAPAESWNNDEGKAELSAEKQGETDGVEAAAAAPAEEVVEEVVEEEDTSKTLDQYLAEKAETALSGDLGKKEARQVTADNLEGTAFKREEDEDFFSGKAKTSAPKEKAPKKEKVYIEVDGTFASPARPPRTGGDRPQRGRGAGGARGGQRGSGPRSGAAPRGGAQRAPRQQAVSVNDTSAFPALGA</sequence>
<evidence type="ECO:0000313" key="6">
    <source>
        <dbReference type="Proteomes" id="UP000827549"/>
    </source>
</evidence>
<dbReference type="PANTHER" id="PTHR12299">
    <property type="entry name" value="HYALURONIC ACID-BINDING PROTEIN 4"/>
    <property type="match status" value="1"/>
</dbReference>
<feature type="compositionally biased region" description="Acidic residues" evidence="3">
    <location>
        <begin position="181"/>
        <end position="191"/>
    </location>
</feature>
<proteinExistence type="predicted"/>
<evidence type="ECO:0000256" key="2">
    <source>
        <dbReference type="ARBA" id="ARBA00022490"/>
    </source>
</evidence>
<dbReference type="GO" id="GO:0003723">
    <property type="term" value="F:RNA binding"/>
    <property type="evidence" value="ECO:0007669"/>
    <property type="project" value="InterPro"/>
</dbReference>
<evidence type="ECO:0000256" key="3">
    <source>
        <dbReference type="SAM" id="MobiDB-lite"/>
    </source>
</evidence>
<dbReference type="GO" id="GO:0005737">
    <property type="term" value="C:cytoplasm"/>
    <property type="evidence" value="ECO:0007669"/>
    <property type="project" value="UniProtKB-SubCell"/>
</dbReference>
<comment type="subcellular location">
    <subcellularLocation>
        <location evidence="1">Cytoplasm</location>
    </subcellularLocation>
</comment>
<feature type="region of interest" description="Disordered" evidence="3">
    <location>
        <begin position="1"/>
        <end position="330"/>
    </location>
</feature>
<feature type="compositionally biased region" description="Gly residues" evidence="3">
    <location>
        <begin position="284"/>
        <end position="295"/>
    </location>
</feature>
<dbReference type="Proteomes" id="UP000827549">
    <property type="component" value="Chromosome 1"/>
</dbReference>
<evidence type="ECO:0000259" key="4">
    <source>
        <dbReference type="Pfam" id="PF09598"/>
    </source>
</evidence>
<dbReference type="PANTHER" id="PTHR12299:SF17">
    <property type="entry name" value="AT19571P-RELATED"/>
    <property type="match status" value="1"/>
</dbReference>
<feature type="compositionally biased region" description="Basic and acidic residues" evidence="3">
    <location>
        <begin position="247"/>
        <end position="260"/>
    </location>
</feature>
<dbReference type="AlphaFoldDB" id="A0AAF0Y341"/>
<dbReference type="EMBL" id="CP086714">
    <property type="protein sequence ID" value="WOO76711.1"/>
    <property type="molecule type" value="Genomic_DNA"/>
</dbReference>
<dbReference type="InterPro" id="IPR039764">
    <property type="entry name" value="HABP4/SERBP1-like"/>
</dbReference>
<keyword evidence="2" id="KW-0963">Cytoplasm</keyword>
<dbReference type="Pfam" id="PF09598">
    <property type="entry name" value="Stm1_N"/>
    <property type="match status" value="1"/>
</dbReference>
<feature type="compositionally biased region" description="Low complexity" evidence="3">
    <location>
        <begin position="171"/>
        <end position="180"/>
    </location>
</feature>
<feature type="compositionally biased region" description="Basic and acidic residues" evidence="3">
    <location>
        <begin position="154"/>
        <end position="167"/>
    </location>
</feature>
<keyword evidence="6" id="KW-1185">Reference proteome</keyword>
<feature type="compositionally biased region" description="Low complexity" evidence="3">
    <location>
        <begin position="296"/>
        <end position="316"/>
    </location>
</feature>
<dbReference type="InterPro" id="IPR019084">
    <property type="entry name" value="STM1-like_N"/>
</dbReference>
<organism evidence="5 6">
    <name type="scientific">Vanrija pseudolonga</name>
    <dbReference type="NCBI Taxonomy" id="143232"/>
    <lineage>
        <taxon>Eukaryota</taxon>
        <taxon>Fungi</taxon>
        <taxon>Dikarya</taxon>
        <taxon>Basidiomycota</taxon>
        <taxon>Agaricomycotina</taxon>
        <taxon>Tremellomycetes</taxon>
        <taxon>Trichosporonales</taxon>
        <taxon>Trichosporonaceae</taxon>
        <taxon>Vanrija</taxon>
    </lineage>
</organism>
<evidence type="ECO:0000256" key="1">
    <source>
        <dbReference type="ARBA" id="ARBA00004496"/>
    </source>
</evidence>
<evidence type="ECO:0000313" key="5">
    <source>
        <dbReference type="EMBL" id="WOO76711.1"/>
    </source>
</evidence>